<dbReference type="RefSeq" id="WP_270877451.1">
    <property type="nucleotide sequence ID" value="NZ_JAQFVF010000001.1"/>
</dbReference>
<evidence type="ECO:0000313" key="3">
    <source>
        <dbReference type="Proteomes" id="UP001596044"/>
    </source>
</evidence>
<dbReference type="InterPro" id="IPR024029">
    <property type="entry name" value="Pyridox_Oxase_FMN-dep"/>
</dbReference>
<comment type="caution">
    <text evidence="2">The sequence shown here is derived from an EMBL/GenBank/DDBJ whole genome shotgun (WGS) entry which is preliminary data.</text>
</comment>
<dbReference type="NCBIfam" id="TIGR04025">
    <property type="entry name" value="PPOX_FMN_DR2398"/>
    <property type="match status" value="1"/>
</dbReference>
<dbReference type="InterPro" id="IPR011576">
    <property type="entry name" value="Pyridox_Oxase_N"/>
</dbReference>
<proteinExistence type="predicted"/>
<dbReference type="PANTHER" id="PTHR42815:SF2">
    <property type="entry name" value="FAD-BINDING, PUTATIVE (AFU_ORTHOLOGUE AFUA_6G07600)-RELATED"/>
    <property type="match status" value="1"/>
</dbReference>
<reference evidence="3" key="1">
    <citation type="journal article" date="2019" name="Int. J. Syst. Evol. Microbiol.">
        <title>The Global Catalogue of Microorganisms (GCM) 10K type strain sequencing project: providing services to taxonomists for standard genome sequencing and annotation.</title>
        <authorList>
            <consortium name="The Broad Institute Genomics Platform"/>
            <consortium name="The Broad Institute Genome Sequencing Center for Infectious Disease"/>
            <person name="Wu L."/>
            <person name="Ma J."/>
        </authorList>
    </citation>
    <scope>NUCLEOTIDE SEQUENCE [LARGE SCALE GENOMIC DNA]</scope>
    <source>
        <strain evidence="3">KACC 11904</strain>
    </source>
</reference>
<dbReference type="InterPro" id="IPR012349">
    <property type="entry name" value="Split_barrel_FMN-bd"/>
</dbReference>
<dbReference type="Pfam" id="PF01243">
    <property type="entry name" value="PNPOx_N"/>
    <property type="match status" value="1"/>
</dbReference>
<dbReference type="EMBL" id="JBHSMJ010000009">
    <property type="protein sequence ID" value="MFC5447707.1"/>
    <property type="molecule type" value="Genomic_DNA"/>
</dbReference>
<evidence type="ECO:0000313" key="2">
    <source>
        <dbReference type="EMBL" id="MFC5447707.1"/>
    </source>
</evidence>
<sequence>MIHTEAELRELLGSPSELVTHKVVHQLDPHCRDFMAKSPFVLLSTSDATGKCDVSPRGDYPGFVQVMDANRLLIPERPGNKRFDSLRNIIANPHIGLIFIIPGLGETLRINGRASITKDERWLQQMAVDGRAPVIGIVVEVEEAYLHCAKAFHRSRLWQADSWHRKEELPSAARILAEHARLAGMSAEQIAGRLEESYSKRLY</sequence>
<protein>
    <submittedName>
        <fullName evidence="2">Pyridoxamine 5'-phosphate oxidase family protein</fullName>
    </submittedName>
</protein>
<dbReference type="PANTHER" id="PTHR42815">
    <property type="entry name" value="FAD-BINDING, PUTATIVE (AFU_ORTHOLOGUE AFUA_6G07600)-RELATED"/>
    <property type="match status" value="1"/>
</dbReference>
<gene>
    <name evidence="2" type="ORF">ACFPOG_05520</name>
</gene>
<feature type="domain" description="Pyridoxamine 5'-phosphate oxidase N-terminal" evidence="1">
    <location>
        <begin position="27"/>
        <end position="147"/>
    </location>
</feature>
<dbReference type="SUPFAM" id="SSF50475">
    <property type="entry name" value="FMN-binding split barrel"/>
    <property type="match status" value="1"/>
</dbReference>
<dbReference type="Gene3D" id="2.30.110.10">
    <property type="entry name" value="Electron Transport, Fmn-binding Protein, Chain A"/>
    <property type="match status" value="1"/>
</dbReference>
<dbReference type="Proteomes" id="UP001596044">
    <property type="component" value="Unassembled WGS sequence"/>
</dbReference>
<keyword evidence="3" id="KW-1185">Reference proteome</keyword>
<evidence type="ECO:0000259" key="1">
    <source>
        <dbReference type="Pfam" id="PF01243"/>
    </source>
</evidence>
<organism evidence="2 3">
    <name type="scientific">Paenibacillus aestuarii</name>
    <dbReference type="NCBI Taxonomy" id="516965"/>
    <lineage>
        <taxon>Bacteria</taxon>
        <taxon>Bacillati</taxon>
        <taxon>Bacillota</taxon>
        <taxon>Bacilli</taxon>
        <taxon>Bacillales</taxon>
        <taxon>Paenibacillaceae</taxon>
        <taxon>Paenibacillus</taxon>
    </lineage>
</organism>
<accession>A0ABW0K4X8</accession>
<name>A0ABW0K4X8_9BACL</name>